<reference evidence="3" key="1">
    <citation type="submission" date="2021-05" db="EMBL/GenBank/DDBJ databases">
        <authorList>
            <person name="Alioto T."/>
            <person name="Alioto T."/>
            <person name="Gomez Garrido J."/>
        </authorList>
    </citation>
    <scope>NUCLEOTIDE SEQUENCE</scope>
</reference>
<feature type="compositionally biased region" description="Pro residues" evidence="1">
    <location>
        <begin position="66"/>
        <end position="79"/>
    </location>
</feature>
<proteinExistence type="predicted"/>
<accession>A0A8D8XNS7</accession>
<dbReference type="AlphaFoldDB" id="A0A8D8XNS7"/>
<sequence length="174" mass="19077">MAIPFPTTPDIINNDLNFGNTNMFSCGGQTKCAGAPPPGAPGAPPGPVAPPGAVPAPPGAMGLIPPNQPPHQPVQPPELPMFNCPRRPNLGREGRPIVLRANHFQISMPRGFVHHYEIQIQPDKCPRKVNREIIETMSTRTARYSARSSLCLTDETICTREIRCRLETIEWNSR</sequence>
<name>A0A8D8XNS7_9HEMI</name>
<evidence type="ECO:0000259" key="2">
    <source>
        <dbReference type="Pfam" id="PF16486"/>
    </source>
</evidence>
<feature type="region of interest" description="Disordered" evidence="1">
    <location>
        <begin position="36"/>
        <end position="81"/>
    </location>
</feature>
<organism evidence="3">
    <name type="scientific">Cacopsylla melanoneura</name>
    <dbReference type="NCBI Taxonomy" id="428564"/>
    <lineage>
        <taxon>Eukaryota</taxon>
        <taxon>Metazoa</taxon>
        <taxon>Ecdysozoa</taxon>
        <taxon>Arthropoda</taxon>
        <taxon>Hexapoda</taxon>
        <taxon>Insecta</taxon>
        <taxon>Pterygota</taxon>
        <taxon>Neoptera</taxon>
        <taxon>Paraneoptera</taxon>
        <taxon>Hemiptera</taxon>
        <taxon>Sternorrhyncha</taxon>
        <taxon>Psylloidea</taxon>
        <taxon>Psyllidae</taxon>
        <taxon>Psyllinae</taxon>
        <taxon>Cacopsylla</taxon>
    </lineage>
</organism>
<evidence type="ECO:0000313" key="3">
    <source>
        <dbReference type="EMBL" id="CAG6703937.1"/>
    </source>
</evidence>
<protein>
    <submittedName>
        <fullName evidence="3">Protein argonaute-1</fullName>
    </submittedName>
</protein>
<feature type="compositionally biased region" description="Pro residues" evidence="1">
    <location>
        <begin position="36"/>
        <end position="58"/>
    </location>
</feature>
<dbReference type="InterPro" id="IPR032474">
    <property type="entry name" value="Argonaute_N"/>
</dbReference>
<dbReference type="EMBL" id="HBUF01341306">
    <property type="protein sequence ID" value="CAG6703937.1"/>
    <property type="molecule type" value="Transcribed_RNA"/>
</dbReference>
<evidence type="ECO:0000256" key="1">
    <source>
        <dbReference type="SAM" id="MobiDB-lite"/>
    </source>
</evidence>
<dbReference type="Pfam" id="PF16486">
    <property type="entry name" value="ArgoN"/>
    <property type="match status" value="1"/>
</dbReference>
<feature type="domain" description="Protein argonaute N-terminal" evidence="2">
    <location>
        <begin position="95"/>
        <end position="140"/>
    </location>
</feature>